<feature type="region of interest" description="Disordered" evidence="1">
    <location>
        <begin position="143"/>
        <end position="193"/>
    </location>
</feature>
<protein>
    <submittedName>
        <fullName evidence="2">Uncharacterized protein</fullName>
    </submittedName>
</protein>
<dbReference type="RefSeq" id="WP_094985836.1">
    <property type="nucleotide sequence ID" value="NZ_NHNI01000002.1"/>
</dbReference>
<gene>
    <name evidence="2" type="ORF">CBP51_16910</name>
</gene>
<evidence type="ECO:0000313" key="3">
    <source>
        <dbReference type="Proteomes" id="UP000216101"/>
    </source>
</evidence>
<evidence type="ECO:0000313" key="2">
    <source>
        <dbReference type="EMBL" id="OZY84841.1"/>
    </source>
</evidence>
<reference evidence="3" key="1">
    <citation type="submission" date="2017-05" db="EMBL/GenBank/DDBJ databases">
        <authorList>
            <person name="Barney B.M."/>
        </authorList>
    </citation>
    <scope>NUCLEOTIDE SEQUENCE [LARGE SCALE GENOMIC DNA]</scope>
    <source>
        <strain evidence="3">PSBB022</strain>
    </source>
</reference>
<evidence type="ECO:0000256" key="1">
    <source>
        <dbReference type="SAM" id="MobiDB-lite"/>
    </source>
</evidence>
<organism evidence="2 3">
    <name type="scientific">Cellvibrio mixtus</name>
    <dbReference type="NCBI Taxonomy" id="39650"/>
    <lineage>
        <taxon>Bacteria</taxon>
        <taxon>Pseudomonadati</taxon>
        <taxon>Pseudomonadota</taxon>
        <taxon>Gammaproteobacteria</taxon>
        <taxon>Cellvibrionales</taxon>
        <taxon>Cellvibrionaceae</taxon>
        <taxon>Cellvibrio</taxon>
    </lineage>
</organism>
<comment type="caution">
    <text evidence="2">The sequence shown here is derived from an EMBL/GenBank/DDBJ whole genome shotgun (WGS) entry which is preliminary data.</text>
</comment>
<feature type="compositionally biased region" description="Polar residues" evidence="1">
    <location>
        <begin position="170"/>
        <end position="182"/>
    </location>
</feature>
<name>A0A266Q638_9GAMM</name>
<accession>A0A266Q638</accession>
<dbReference type="AlphaFoldDB" id="A0A266Q638"/>
<proteinExistence type="predicted"/>
<keyword evidence="3" id="KW-1185">Reference proteome</keyword>
<dbReference type="EMBL" id="NHNI01000002">
    <property type="protein sequence ID" value="OZY84841.1"/>
    <property type="molecule type" value="Genomic_DNA"/>
</dbReference>
<sequence length="193" mass="21142">MTQFTLFLSRLVEQLGSEKAAQFVREFSGKTIQFPVTDHYDTKPRDDFGFPVNVPIIGETVQRPVTKRLTVFVNGVEYDVSRLPEAAVGDVISVNPACLTPLDPDRFAFGSRPLHVSSHDEETNQTAPDLQAQSLDHAQPSLGRLDEEANARLHASEPEAAVNQAPHGAQASQPTPETQSEVRSIDPANVDRS</sequence>
<feature type="compositionally biased region" description="Basic and acidic residues" evidence="1">
    <location>
        <begin position="144"/>
        <end position="157"/>
    </location>
</feature>
<dbReference type="Proteomes" id="UP000216101">
    <property type="component" value="Unassembled WGS sequence"/>
</dbReference>